<dbReference type="InterPro" id="IPR007361">
    <property type="entry name" value="DUF427"/>
</dbReference>
<dbReference type="Pfam" id="PF04248">
    <property type="entry name" value="NTP_transf_9"/>
    <property type="match status" value="1"/>
</dbReference>
<organism evidence="2 3">
    <name type="scientific">Imshaugia aleurites</name>
    <dbReference type="NCBI Taxonomy" id="172621"/>
    <lineage>
        <taxon>Eukaryota</taxon>
        <taxon>Fungi</taxon>
        <taxon>Dikarya</taxon>
        <taxon>Ascomycota</taxon>
        <taxon>Pezizomycotina</taxon>
        <taxon>Lecanoromycetes</taxon>
        <taxon>OSLEUM clade</taxon>
        <taxon>Lecanoromycetidae</taxon>
        <taxon>Lecanorales</taxon>
        <taxon>Lecanorineae</taxon>
        <taxon>Parmeliaceae</taxon>
        <taxon>Imshaugia</taxon>
    </lineage>
</organism>
<keyword evidence="3" id="KW-1185">Reference proteome</keyword>
<dbReference type="EMBL" id="CAJPDT010000103">
    <property type="protein sequence ID" value="CAF9937875.1"/>
    <property type="molecule type" value="Genomic_DNA"/>
</dbReference>
<evidence type="ECO:0000313" key="3">
    <source>
        <dbReference type="Proteomes" id="UP000664534"/>
    </source>
</evidence>
<dbReference type="AlphaFoldDB" id="A0A8H3G8M9"/>
<reference evidence="2" key="1">
    <citation type="submission" date="2021-03" db="EMBL/GenBank/DDBJ databases">
        <authorList>
            <person name="Tagirdzhanova G."/>
        </authorList>
    </citation>
    <scope>NUCLEOTIDE SEQUENCE</scope>
</reference>
<evidence type="ECO:0000259" key="1">
    <source>
        <dbReference type="Pfam" id="PF04248"/>
    </source>
</evidence>
<protein>
    <recommendedName>
        <fullName evidence="1">DUF427 domain-containing protein</fullName>
    </recommendedName>
</protein>
<name>A0A8H3G8M9_9LECA</name>
<evidence type="ECO:0000313" key="2">
    <source>
        <dbReference type="EMBL" id="CAF9937875.1"/>
    </source>
</evidence>
<feature type="domain" description="DUF427" evidence="1">
    <location>
        <begin position="106"/>
        <end position="198"/>
    </location>
</feature>
<comment type="caution">
    <text evidence="2">The sequence shown here is derived from an EMBL/GenBank/DDBJ whole genome shotgun (WGS) entry which is preliminary data.</text>
</comment>
<dbReference type="PANTHER" id="PTHR34310">
    <property type="entry name" value="DUF427 DOMAIN PROTEIN (AFU_ORTHOLOGUE AFUA_3G02220)"/>
    <property type="match status" value="1"/>
</dbReference>
<sequence>MAQGSAQFVWEHPYYPQFYVPSSAIKSGLLTKDDAVDKNESAFLATLKGKSRSTNRVLTFEKGPLSGLVRFEFSTLDQWFEEDSPIYFHPKDPYKRIDILHSTRTVTAKVDGVIIAESSSNMFLFETMLPTRYYMPQSVVRWDYLTKSDTTSLCPYKGMANYYNVVVNGKEYKDLIWRYETPTLESALIAGYVCFYNEKVDIYIDGLKEK</sequence>
<dbReference type="PANTHER" id="PTHR34310:SF9">
    <property type="entry name" value="BLR5716 PROTEIN"/>
    <property type="match status" value="1"/>
</dbReference>
<proteinExistence type="predicted"/>
<accession>A0A8H3G8M9</accession>
<dbReference type="Proteomes" id="UP000664534">
    <property type="component" value="Unassembled WGS sequence"/>
</dbReference>
<gene>
    <name evidence="2" type="ORF">IMSHALPRED_000577</name>
</gene>
<dbReference type="Gene3D" id="2.170.150.40">
    <property type="entry name" value="Domain of unknown function (DUF427)"/>
    <property type="match status" value="1"/>
</dbReference>
<dbReference type="OrthoDB" id="18996at2759"/>
<dbReference type="InterPro" id="IPR038694">
    <property type="entry name" value="DUF427_sf"/>
</dbReference>